<dbReference type="Proteomes" id="UP000002640">
    <property type="component" value="Unassembled WGS sequence"/>
</dbReference>
<dbReference type="RefSeq" id="XP_009536364.1">
    <property type="nucleotide sequence ID" value="XM_009538069.1"/>
</dbReference>
<proteinExistence type="predicted"/>
<keyword evidence="2" id="KW-1185">Reference proteome</keyword>
<dbReference type="InParanoid" id="G5A8G6"/>
<sequence>MHSQKRWSYNVFVCLLDPQRRAFAKSEYGESIFPYPLNDLVSVKDLEPVSAAVCGFLYAELGPIDEALRYFDATMKKMHTVRPISVSCAFGVSVQAAMGLCYHAKHDRHEPDCGPGSAAALGLPGAVVQGARGAHPLRRERPSRAYTKALKQIAAIAEELKPGSTGIDIEIPVQVGFRVMDFMFYGVLSDILGALEDIRAAELVIEDEWGTYEQNPKKKKKKKKTVAVEPGALRCTFVLGPMIADFHDTPVSVDVANKMQAMVRDNARFSQVNLWTHVDRTLEKKKHDGRVAFSQLMASVFDSTLRTPELANGRELPQAVQVSGDSEPLQMGTVHLECTSLVGPRNFESMCSAIATSQTTKRLSMQLEMDLDDNSSVHWWKWLAYALFSKRAKACSAVEALALISIRSMSVEDIEAFAAVLVSKHPEEELFGCSRGEGEERDATVKAGSALFWEMNKRGHPRRGSQAVTSELPKCVRTFSDDGVSEWVNALVPGYGRCFVRRGDLDFDEAPTALETSSGVTELRIGFDKVDPSVSDGLSAFLATIGSSLKVLTLDMTHLEVDVNALIRSCPKLEQLTLCGCEMADMLLDFSEYRKRNEPIPELSFEHESLSALAVELNNDYSPLTKCLRRLQVHLIDQWAAWGVIVADHNNRPAFQAGLRALLDMLGVNETLEFLDVIVPFGHFIYLNDFRQYHLTPINRAAKLPTETKTAFLSVFSAREKLAERNKKHKRRVTRATQSVRPLCRLDQHVLYNIFEFAAPRVLRQVYLRDPPRNELDEPERLPI</sequence>
<dbReference type="KEGG" id="psoj:PHYSODRAFT_319063"/>
<evidence type="ECO:0000313" key="1">
    <source>
        <dbReference type="EMBL" id="EGZ08192.1"/>
    </source>
</evidence>
<dbReference type="OMA" id="NRGHARR"/>
<reference evidence="1 2" key="1">
    <citation type="journal article" date="2006" name="Science">
        <title>Phytophthora genome sequences uncover evolutionary origins and mechanisms of pathogenesis.</title>
        <authorList>
            <person name="Tyler B.M."/>
            <person name="Tripathy S."/>
            <person name="Zhang X."/>
            <person name="Dehal P."/>
            <person name="Jiang R.H."/>
            <person name="Aerts A."/>
            <person name="Arredondo F.D."/>
            <person name="Baxter L."/>
            <person name="Bensasson D."/>
            <person name="Beynon J.L."/>
            <person name="Chapman J."/>
            <person name="Damasceno C.M."/>
            <person name="Dorrance A.E."/>
            <person name="Dou D."/>
            <person name="Dickerman A.W."/>
            <person name="Dubchak I.L."/>
            <person name="Garbelotto M."/>
            <person name="Gijzen M."/>
            <person name="Gordon S.G."/>
            <person name="Govers F."/>
            <person name="Grunwald N.J."/>
            <person name="Huang W."/>
            <person name="Ivors K.L."/>
            <person name="Jones R.W."/>
            <person name="Kamoun S."/>
            <person name="Krampis K."/>
            <person name="Lamour K.H."/>
            <person name="Lee M.K."/>
            <person name="McDonald W.H."/>
            <person name="Medina M."/>
            <person name="Meijer H.J."/>
            <person name="Nordberg E.K."/>
            <person name="Maclean D.J."/>
            <person name="Ospina-Giraldo M.D."/>
            <person name="Morris P.F."/>
            <person name="Phuntumart V."/>
            <person name="Putnam N.H."/>
            <person name="Rash S."/>
            <person name="Rose J.K."/>
            <person name="Sakihama Y."/>
            <person name="Salamov A.A."/>
            <person name="Savidor A."/>
            <person name="Scheuring C.F."/>
            <person name="Smith B.M."/>
            <person name="Sobral B.W."/>
            <person name="Terry A."/>
            <person name="Torto-Alalibo T.A."/>
            <person name="Win J."/>
            <person name="Xu Z."/>
            <person name="Zhang H."/>
            <person name="Grigoriev I.V."/>
            <person name="Rokhsar D.S."/>
            <person name="Boore J.L."/>
        </authorList>
    </citation>
    <scope>NUCLEOTIDE SEQUENCE [LARGE SCALE GENOMIC DNA]</scope>
    <source>
        <strain evidence="1 2">P6497</strain>
    </source>
</reference>
<dbReference type="EMBL" id="JH159161">
    <property type="protein sequence ID" value="EGZ08192.1"/>
    <property type="molecule type" value="Genomic_DNA"/>
</dbReference>
<dbReference type="SUPFAM" id="SSF52047">
    <property type="entry name" value="RNI-like"/>
    <property type="match status" value="1"/>
</dbReference>
<name>G5A8G6_PHYSP</name>
<dbReference type="AlphaFoldDB" id="G5A8G6"/>
<organism evidence="1 2">
    <name type="scientific">Phytophthora sojae (strain P6497)</name>
    <name type="common">Soybean stem and root rot agent</name>
    <name type="synonym">Phytophthora megasperma f. sp. glycines</name>
    <dbReference type="NCBI Taxonomy" id="1094619"/>
    <lineage>
        <taxon>Eukaryota</taxon>
        <taxon>Sar</taxon>
        <taxon>Stramenopiles</taxon>
        <taxon>Oomycota</taxon>
        <taxon>Peronosporomycetes</taxon>
        <taxon>Peronosporales</taxon>
        <taxon>Peronosporaceae</taxon>
        <taxon>Phytophthora</taxon>
    </lineage>
</organism>
<dbReference type="GeneID" id="20644284"/>
<gene>
    <name evidence="1" type="ORF">PHYSODRAFT_319063</name>
</gene>
<evidence type="ECO:0000313" key="2">
    <source>
        <dbReference type="Proteomes" id="UP000002640"/>
    </source>
</evidence>
<protein>
    <submittedName>
        <fullName evidence="1">Uncharacterized protein</fullName>
    </submittedName>
</protein>
<accession>G5A8G6</accession>